<dbReference type="WBParaSite" id="NBR_0001774301-mRNA-1">
    <property type="protein sequence ID" value="NBR_0001774301-mRNA-1"/>
    <property type="gene ID" value="NBR_0001774301"/>
</dbReference>
<accession>A0A0N4YKZ4</accession>
<gene>
    <name evidence="2" type="ORF">NBR_LOCUS17744</name>
</gene>
<keyword evidence="3" id="KW-1185">Reference proteome</keyword>
<feature type="compositionally biased region" description="Polar residues" evidence="1">
    <location>
        <begin position="216"/>
        <end position="227"/>
    </location>
</feature>
<evidence type="ECO:0000313" key="3">
    <source>
        <dbReference type="Proteomes" id="UP000271162"/>
    </source>
</evidence>
<feature type="region of interest" description="Disordered" evidence="1">
    <location>
        <begin position="209"/>
        <end position="290"/>
    </location>
</feature>
<evidence type="ECO:0000313" key="4">
    <source>
        <dbReference type="WBParaSite" id="NBR_0001774301-mRNA-1"/>
    </source>
</evidence>
<sequence length="290" mass="32203">MANFGRRSKSAFEIGSPKIDDWTKRQHVNQMSTFKPSYDEVVMSARVCPLPMRRERSDLCASSVMRLARHTERSPGPTCTMSTAVKPFHQQQQQHQQQKRQPLRPPETAGDPIMISNCLDELRRRRLQSANENASDQPCNGQCAVPQVSLRHRNNWNSNRRSGDKETIGGYAIARASHRDHRMSVPNLSPEPSNAVIQSAKALKEKLGRNGDGELSFNQPSTLTSNVSQYSPLSNSSTSSPSAKRSTLSSTNTPSTLVSRGREALEALFVQQQQKVSSPPNGVGPELTRR</sequence>
<dbReference type="AlphaFoldDB" id="A0A0N4YKZ4"/>
<feature type="compositionally biased region" description="Low complexity" evidence="1">
    <location>
        <begin position="228"/>
        <end position="259"/>
    </location>
</feature>
<dbReference type="EMBL" id="UYSL01022945">
    <property type="protein sequence ID" value="VDL81422.1"/>
    <property type="molecule type" value="Genomic_DNA"/>
</dbReference>
<dbReference type="Proteomes" id="UP000271162">
    <property type="component" value="Unassembled WGS sequence"/>
</dbReference>
<protein>
    <submittedName>
        <fullName evidence="2 4">Uncharacterized protein</fullName>
    </submittedName>
</protein>
<reference evidence="4" key="1">
    <citation type="submission" date="2017-02" db="UniProtKB">
        <authorList>
            <consortium name="WormBaseParasite"/>
        </authorList>
    </citation>
    <scope>IDENTIFICATION</scope>
</reference>
<dbReference type="STRING" id="27835.A0A0N4YKZ4"/>
<feature type="region of interest" description="Disordered" evidence="1">
    <location>
        <begin position="87"/>
        <end position="112"/>
    </location>
</feature>
<organism evidence="4">
    <name type="scientific">Nippostrongylus brasiliensis</name>
    <name type="common">Rat hookworm</name>
    <dbReference type="NCBI Taxonomy" id="27835"/>
    <lineage>
        <taxon>Eukaryota</taxon>
        <taxon>Metazoa</taxon>
        <taxon>Ecdysozoa</taxon>
        <taxon>Nematoda</taxon>
        <taxon>Chromadorea</taxon>
        <taxon>Rhabditida</taxon>
        <taxon>Rhabditina</taxon>
        <taxon>Rhabditomorpha</taxon>
        <taxon>Strongyloidea</taxon>
        <taxon>Heligmosomidae</taxon>
        <taxon>Nippostrongylus</taxon>
    </lineage>
</organism>
<name>A0A0N4YKZ4_NIPBR</name>
<reference evidence="2 3" key="2">
    <citation type="submission" date="2018-11" db="EMBL/GenBank/DDBJ databases">
        <authorList>
            <consortium name="Pathogen Informatics"/>
        </authorList>
    </citation>
    <scope>NUCLEOTIDE SEQUENCE [LARGE SCALE GENOMIC DNA]</scope>
</reference>
<evidence type="ECO:0000313" key="2">
    <source>
        <dbReference type="EMBL" id="VDL81422.1"/>
    </source>
</evidence>
<proteinExistence type="predicted"/>
<feature type="compositionally biased region" description="Polar residues" evidence="1">
    <location>
        <begin position="270"/>
        <end position="280"/>
    </location>
</feature>
<evidence type="ECO:0000256" key="1">
    <source>
        <dbReference type="SAM" id="MobiDB-lite"/>
    </source>
</evidence>